<feature type="coiled-coil region" evidence="1">
    <location>
        <begin position="194"/>
        <end position="221"/>
    </location>
</feature>
<dbReference type="OrthoDB" id="288942at2759"/>
<proteinExistence type="predicted"/>
<keyword evidence="1" id="KW-0175">Coiled coil</keyword>
<dbReference type="EMBL" id="JAIZPD010000005">
    <property type="protein sequence ID" value="KAH0963654.1"/>
    <property type="molecule type" value="Genomic_DNA"/>
</dbReference>
<name>A0A9P8MYP0_9HYPO</name>
<comment type="caution">
    <text evidence="2">The sequence shown here is derived from an EMBL/GenBank/DDBJ whole genome shotgun (WGS) entry which is preliminary data.</text>
</comment>
<gene>
    <name evidence="2" type="ORF">HRG_06164</name>
</gene>
<dbReference type="AlphaFoldDB" id="A0A9P8MYP0"/>
<dbReference type="RefSeq" id="XP_044721167.1">
    <property type="nucleotide sequence ID" value="XM_044864635.1"/>
</dbReference>
<dbReference type="GeneID" id="68355293"/>
<keyword evidence="3" id="KW-1185">Reference proteome</keyword>
<evidence type="ECO:0000313" key="3">
    <source>
        <dbReference type="Proteomes" id="UP000824596"/>
    </source>
</evidence>
<protein>
    <submittedName>
        <fullName evidence="2">Uncharacterized protein</fullName>
    </submittedName>
</protein>
<accession>A0A9P8MYP0</accession>
<evidence type="ECO:0000313" key="2">
    <source>
        <dbReference type="EMBL" id="KAH0963654.1"/>
    </source>
</evidence>
<organism evidence="2 3">
    <name type="scientific">Hirsutella rhossiliensis</name>
    <dbReference type="NCBI Taxonomy" id="111463"/>
    <lineage>
        <taxon>Eukaryota</taxon>
        <taxon>Fungi</taxon>
        <taxon>Dikarya</taxon>
        <taxon>Ascomycota</taxon>
        <taxon>Pezizomycotina</taxon>
        <taxon>Sordariomycetes</taxon>
        <taxon>Hypocreomycetidae</taxon>
        <taxon>Hypocreales</taxon>
        <taxon>Ophiocordycipitaceae</taxon>
        <taxon>Hirsutella</taxon>
    </lineage>
</organism>
<sequence length="336" mass="38643">MNDAHRQLLSGNAAAQHQSPLFGKLPGEVRSQIFALALSDYPDPDPDHQYATETCYTRPSYFAPRKTDTELLRTCRAVYTECWHMPFALREQMHWVTDAARAPPGSESLQLRQRLAHIAELQGETEIGSLRIFAQMYMLEEGKVATLLATPFLHPRTVTLTIRHADWWYWETDDPLYFEGSWIEGFCDAMSSSVREVHVELESLERKKQQVDDIAKQMAERWCFKRRDGVVLYADATKGAAQVSRWSGTSTWLEERWVRDETEPGRIDYYVVTVSFRPEIVLERQGGSIGERARKTARRGYSDTSRLKLHLPEATRMSYRNPSIYVGTPEPPVHTS</sequence>
<dbReference type="Proteomes" id="UP000824596">
    <property type="component" value="Unassembled WGS sequence"/>
</dbReference>
<reference evidence="2" key="1">
    <citation type="submission" date="2021-09" db="EMBL/GenBank/DDBJ databases">
        <title>A high-quality genome of the endoparasitic fungus Hirsutella rhossiliensis with a comparison of Hirsutella genomes reveals transposable elements contributing to genome size variation.</title>
        <authorList>
            <person name="Lin R."/>
            <person name="Jiao Y."/>
            <person name="Sun X."/>
            <person name="Ling J."/>
            <person name="Xie B."/>
            <person name="Cheng X."/>
        </authorList>
    </citation>
    <scope>NUCLEOTIDE SEQUENCE</scope>
    <source>
        <strain evidence="2">HR02</strain>
    </source>
</reference>
<evidence type="ECO:0000256" key="1">
    <source>
        <dbReference type="SAM" id="Coils"/>
    </source>
</evidence>